<dbReference type="AlphaFoldDB" id="W6M464"/>
<evidence type="ECO:0000313" key="2">
    <source>
        <dbReference type="Proteomes" id="UP000035760"/>
    </source>
</evidence>
<accession>W6M464</accession>
<dbReference type="InterPro" id="IPR009057">
    <property type="entry name" value="Homeodomain-like_sf"/>
</dbReference>
<dbReference type="OrthoDB" id="9809515at2"/>
<organism evidence="1 2">
    <name type="scientific">Candidatus Competibacter denitrificans Run_A_D11</name>
    <dbReference type="NCBI Taxonomy" id="1400863"/>
    <lineage>
        <taxon>Bacteria</taxon>
        <taxon>Pseudomonadati</taxon>
        <taxon>Pseudomonadota</taxon>
        <taxon>Gammaproteobacteria</taxon>
        <taxon>Candidatus Competibacteraceae</taxon>
        <taxon>Candidatus Competibacter</taxon>
    </lineage>
</organism>
<dbReference type="PANTHER" id="PTHR34849:SF3">
    <property type="entry name" value="SSR2962 PROTEIN"/>
    <property type="match status" value="1"/>
</dbReference>
<comment type="caution">
    <text evidence="1">The sequence shown here is derived from an EMBL/GenBank/DDBJ whole genome shotgun (WGS) entry which is preliminary data.</text>
</comment>
<dbReference type="STRING" id="1400863.BN873_300098"/>
<protein>
    <recommendedName>
        <fullName evidence="3">Antitoxin</fullName>
    </recommendedName>
</protein>
<dbReference type="InterPro" id="IPR036388">
    <property type="entry name" value="WH-like_DNA-bd_sf"/>
</dbReference>
<evidence type="ECO:0008006" key="3">
    <source>
        <dbReference type="Google" id="ProtNLM"/>
    </source>
</evidence>
<reference evidence="1" key="1">
    <citation type="submission" date="2013-07" db="EMBL/GenBank/DDBJ databases">
        <authorList>
            <person name="McIlroy S."/>
        </authorList>
    </citation>
    <scope>NUCLEOTIDE SEQUENCE [LARGE SCALE GENOMIC DNA]</scope>
    <source>
        <strain evidence="1">Run_A_D11</strain>
    </source>
</reference>
<dbReference type="EMBL" id="CBTJ020000037">
    <property type="protein sequence ID" value="CDI02477.1"/>
    <property type="molecule type" value="Genomic_DNA"/>
</dbReference>
<reference evidence="1" key="2">
    <citation type="submission" date="2014-03" db="EMBL/GenBank/DDBJ databases">
        <title>Candidatus Competibacter-lineage genomes retrieved from metagenomes reveal functional metabolic diversity.</title>
        <authorList>
            <person name="McIlroy S.J."/>
            <person name="Albertsen M."/>
            <person name="Andresen E.K."/>
            <person name="Saunders A.M."/>
            <person name="Kristiansen R."/>
            <person name="Stokholm-Bjerregaard M."/>
            <person name="Nielsen K.L."/>
            <person name="Nielsen P.H."/>
        </authorList>
    </citation>
    <scope>NUCLEOTIDE SEQUENCE</scope>
    <source>
        <strain evidence="1">Run_A_D11</strain>
    </source>
</reference>
<dbReference type="SUPFAM" id="SSF46689">
    <property type="entry name" value="Homeodomain-like"/>
    <property type="match status" value="1"/>
</dbReference>
<name>W6M464_9GAMM</name>
<dbReference type="Gene3D" id="1.10.10.10">
    <property type="entry name" value="Winged helix-like DNA-binding domain superfamily/Winged helix DNA-binding domain"/>
    <property type="match status" value="1"/>
</dbReference>
<gene>
    <name evidence="1" type="ORF">BN873_300098</name>
</gene>
<keyword evidence="2" id="KW-1185">Reference proteome</keyword>
<sequence>MIDRITANPNILGGKPVIKGTRLSVEFILELLASGISEEEIIEDYQHITRDDIHACLRYAAHSFRNEIYVEFEPTSA</sequence>
<dbReference type="InterPro" id="IPR007367">
    <property type="entry name" value="DUF433"/>
</dbReference>
<dbReference type="RefSeq" id="WP_082161167.1">
    <property type="nucleotide sequence ID" value="NZ_CBTJ020000037.1"/>
</dbReference>
<proteinExistence type="predicted"/>
<dbReference type="PANTHER" id="PTHR34849">
    <property type="entry name" value="SSL5025 PROTEIN"/>
    <property type="match status" value="1"/>
</dbReference>
<dbReference type="Pfam" id="PF04255">
    <property type="entry name" value="DUF433"/>
    <property type="match status" value="1"/>
</dbReference>
<evidence type="ECO:0000313" key="1">
    <source>
        <dbReference type="EMBL" id="CDI02477.1"/>
    </source>
</evidence>
<dbReference type="Proteomes" id="UP000035760">
    <property type="component" value="Unassembled WGS sequence"/>
</dbReference>